<protein>
    <submittedName>
        <fullName evidence="1">Uncharacterized protein</fullName>
    </submittedName>
</protein>
<sequence length="170" mass="20029">MNPTIIICIYHYEDKNLINDILLDIPNLKIRWDDYEFFSSNFKEYIKPLASLKKFIGFGILCDSNDKSISRELLEKFLGNNSKTPMLLSFIDKLVIIQKFCILIYDDWDDLVFEEEFIEYTSLYERLNTPYCGMRTNRYIDTGIYSPVLSNPILINVGFNERYGILDSVK</sequence>
<dbReference type="PATRIC" id="fig|253.9.peg.3579"/>
<gene>
    <name evidence="1" type="ORF">AOB46_22615</name>
</gene>
<dbReference type="AlphaFoldDB" id="A0A0N0ZRW8"/>
<name>A0A0N0ZRW8_CHRID</name>
<dbReference type="Proteomes" id="UP000037953">
    <property type="component" value="Unassembled WGS sequence"/>
</dbReference>
<dbReference type="EMBL" id="LJOD01000044">
    <property type="protein sequence ID" value="KPE48956.1"/>
    <property type="molecule type" value="Genomic_DNA"/>
</dbReference>
<proteinExistence type="predicted"/>
<comment type="caution">
    <text evidence="1">The sequence shown here is derived from an EMBL/GenBank/DDBJ whole genome shotgun (WGS) entry which is preliminary data.</text>
</comment>
<reference evidence="1 2" key="1">
    <citation type="journal article" date="2015" name="Genom Data">
        <title>Draft genome sequence of a multidrug-resistant Chryseobacterium indologenes isolate from Malaysia.</title>
        <authorList>
            <person name="Yu C.Y."/>
            <person name="Ang G.Y."/>
            <person name="Cheng H.J."/>
            <person name="Cheong Y.M."/>
            <person name="Yin W.F."/>
            <person name="Chan K.G."/>
        </authorList>
    </citation>
    <scope>NUCLEOTIDE SEQUENCE [LARGE SCALE GENOMIC DNA]</scope>
    <source>
        <strain evidence="1 2">CI_885</strain>
    </source>
</reference>
<reference evidence="2" key="2">
    <citation type="submission" date="2015-09" db="EMBL/GenBank/DDBJ databases">
        <title>Draft genome sequence of a multidrug-resistant Chryseobacterium indologenes isolate from Malaysia.</title>
        <authorList>
            <person name="Yu C.Y."/>
            <person name="Ang G.Y."/>
            <person name="Chan K.-G."/>
        </authorList>
    </citation>
    <scope>NUCLEOTIDE SEQUENCE [LARGE SCALE GENOMIC DNA]</scope>
    <source>
        <strain evidence="2">CI_885</strain>
    </source>
</reference>
<organism evidence="1 2">
    <name type="scientific">Chryseobacterium indologenes</name>
    <name type="common">Flavobacterium indologenes</name>
    <dbReference type="NCBI Taxonomy" id="253"/>
    <lineage>
        <taxon>Bacteria</taxon>
        <taxon>Pseudomonadati</taxon>
        <taxon>Bacteroidota</taxon>
        <taxon>Flavobacteriia</taxon>
        <taxon>Flavobacteriales</taxon>
        <taxon>Weeksellaceae</taxon>
        <taxon>Chryseobacterium group</taxon>
        <taxon>Chryseobacterium</taxon>
    </lineage>
</organism>
<accession>A0A0N0ZRW8</accession>
<dbReference type="RefSeq" id="WP_062703648.1">
    <property type="nucleotide sequence ID" value="NZ_LJOD01000044.1"/>
</dbReference>
<evidence type="ECO:0000313" key="1">
    <source>
        <dbReference type="EMBL" id="KPE48956.1"/>
    </source>
</evidence>
<evidence type="ECO:0000313" key="2">
    <source>
        <dbReference type="Proteomes" id="UP000037953"/>
    </source>
</evidence>